<dbReference type="EMBL" id="MSFM01000005">
    <property type="protein sequence ID" value="PKY05299.1"/>
    <property type="molecule type" value="Genomic_DNA"/>
</dbReference>
<dbReference type="AlphaFoldDB" id="A0A2I1D607"/>
<accession>A0A2I1D607</accession>
<dbReference type="RefSeq" id="XP_024693893.1">
    <property type="nucleotide sequence ID" value="XM_024832786.1"/>
</dbReference>
<dbReference type="GeneID" id="36540308"/>
<sequence>MYAICPTLQSTLHHCPHESPSCRVGIIGIVTSNNPPVWTSFAQQINSMKNEVNLSSHIG</sequence>
<keyword evidence="2" id="KW-1185">Reference proteome</keyword>
<reference evidence="1" key="1">
    <citation type="submission" date="2016-12" db="EMBL/GenBank/DDBJ databases">
        <title>The genomes of Aspergillus section Nigri reveals drivers in fungal speciation.</title>
        <authorList>
            <consortium name="DOE Joint Genome Institute"/>
            <person name="Vesth T.C."/>
            <person name="Nybo J."/>
            <person name="Theobald S."/>
            <person name="Brandl J."/>
            <person name="Frisvad J.C."/>
            <person name="Nielsen K.F."/>
            <person name="Lyhne E.K."/>
            <person name="Kogle M.E."/>
            <person name="Kuo A."/>
            <person name="Riley R."/>
            <person name="Clum A."/>
            <person name="Nolan M."/>
            <person name="Lipzen A."/>
            <person name="Salamov A."/>
            <person name="Henrissat B."/>
            <person name="Wiebenga A."/>
            <person name="De vries R.P."/>
            <person name="Grigoriev I.V."/>
            <person name="Mortensen U.H."/>
            <person name="Andersen M.R."/>
            <person name="Baker S.E."/>
        </authorList>
    </citation>
    <scope>NUCLEOTIDE SEQUENCE</scope>
    <source>
        <strain evidence="1">IBT 28561</strain>
    </source>
</reference>
<name>A0A2I1D607_ASPC2</name>
<comment type="caution">
    <text evidence="1">The sequence shown here is derived from an EMBL/GenBank/DDBJ whole genome shotgun (WGS) entry which is preliminary data.</text>
</comment>
<dbReference type="Proteomes" id="UP000234254">
    <property type="component" value="Unassembled WGS sequence"/>
</dbReference>
<evidence type="ECO:0000313" key="1">
    <source>
        <dbReference type="EMBL" id="PKY05299.1"/>
    </source>
</evidence>
<proteinExistence type="predicted"/>
<protein>
    <submittedName>
        <fullName evidence="1">Uncharacterized protein</fullName>
    </submittedName>
</protein>
<organism evidence="1 2">
    <name type="scientific">Aspergillus campestris (strain IBT 28561)</name>
    <dbReference type="NCBI Taxonomy" id="1392248"/>
    <lineage>
        <taxon>Eukaryota</taxon>
        <taxon>Fungi</taxon>
        <taxon>Dikarya</taxon>
        <taxon>Ascomycota</taxon>
        <taxon>Pezizomycotina</taxon>
        <taxon>Eurotiomycetes</taxon>
        <taxon>Eurotiomycetidae</taxon>
        <taxon>Eurotiales</taxon>
        <taxon>Aspergillaceae</taxon>
        <taxon>Aspergillus</taxon>
        <taxon>Aspergillus subgen. Circumdati</taxon>
    </lineage>
</organism>
<gene>
    <name evidence="1" type="ORF">P168DRAFT_148723</name>
</gene>
<evidence type="ECO:0000313" key="2">
    <source>
        <dbReference type="Proteomes" id="UP000234254"/>
    </source>
</evidence>
<dbReference type="VEuPathDB" id="FungiDB:P168DRAFT_148723"/>